<protein>
    <recommendedName>
        <fullName evidence="4">Fibronectin type-III domain-containing protein</fullName>
    </recommendedName>
</protein>
<keyword evidence="1" id="KW-0732">Signal</keyword>
<keyword evidence="3" id="KW-1185">Reference proteome</keyword>
<dbReference type="Gene3D" id="2.60.40.10">
    <property type="entry name" value="Immunoglobulins"/>
    <property type="match status" value="2"/>
</dbReference>
<proteinExistence type="predicted"/>
<organism evidence="2 3">
    <name type="scientific">Geothrix rubra</name>
    <dbReference type="NCBI Taxonomy" id="2927977"/>
    <lineage>
        <taxon>Bacteria</taxon>
        <taxon>Pseudomonadati</taxon>
        <taxon>Acidobacteriota</taxon>
        <taxon>Holophagae</taxon>
        <taxon>Holophagales</taxon>
        <taxon>Holophagaceae</taxon>
        <taxon>Geothrix</taxon>
    </lineage>
</organism>
<feature type="signal peptide" evidence="1">
    <location>
        <begin position="1"/>
        <end position="31"/>
    </location>
</feature>
<dbReference type="InterPro" id="IPR036116">
    <property type="entry name" value="FN3_sf"/>
</dbReference>
<name>A0ABQ5Q9B5_9BACT</name>
<dbReference type="Proteomes" id="UP001165089">
    <property type="component" value="Unassembled WGS sequence"/>
</dbReference>
<dbReference type="SUPFAM" id="SSF49265">
    <property type="entry name" value="Fibronectin type III"/>
    <property type="match status" value="1"/>
</dbReference>
<comment type="caution">
    <text evidence="2">The sequence shown here is derived from an EMBL/GenBank/DDBJ whole genome shotgun (WGS) entry which is preliminary data.</text>
</comment>
<dbReference type="PROSITE" id="PS51257">
    <property type="entry name" value="PROKAR_LIPOPROTEIN"/>
    <property type="match status" value="1"/>
</dbReference>
<accession>A0ABQ5Q9B5</accession>
<evidence type="ECO:0000313" key="3">
    <source>
        <dbReference type="Proteomes" id="UP001165089"/>
    </source>
</evidence>
<evidence type="ECO:0000256" key="1">
    <source>
        <dbReference type="SAM" id="SignalP"/>
    </source>
</evidence>
<reference evidence="2 3" key="1">
    <citation type="journal article" date="2023" name="Antonie Van Leeuwenhoek">
        <title>Mesoterricola silvestris gen. nov., sp. nov., Mesoterricola sediminis sp. nov., Geothrix oryzae sp. nov., Geothrix edaphica sp. nov., Geothrix rubra sp. nov., and Geothrix limicola sp. nov., six novel members of Acidobacteriota isolated from soils.</title>
        <authorList>
            <person name="Itoh H."/>
            <person name="Sugisawa Y."/>
            <person name="Mise K."/>
            <person name="Xu Z."/>
            <person name="Kuniyasu M."/>
            <person name="Ushijima N."/>
            <person name="Kawano K."/>
            <person name="Kobayashi E."/>
            <person name="Shiratori Y."/>
            <person name="Masuda Y."/>
            <person name="Senoo K."/>
        </authorList>
    </citation>
    <scope>NUCLEOTIDE SEQUENCE [LARGE SCALE GENOMIC DNA]</scope>
    <source>
        <strain evidence="2 3">Red803</strain>
    </source>
</reference>
<sequence length="657" mass="68973">MNRIWGLGLACCLALLSACGGSGSAAPPVQAGPGPVQLSASYDPILLQVTLTWVPPAGTFDGFNLEGRIGTGLFSQINTTLIPSSVTRGTLTFSTPPPELQPLDFRMFVVRNGLEGAASNVAAIQLPLDAPTALSAGFVPADGGVLVTWGTPSQLADHYVLERALCDPSGNPTGPWTSLLLGNPMASQYVDTDVSEVQGYLYRVTAWRGDLASAVAGPTSRVAIPPLAPTAFAAQALPAAVNLTWINHSQTATQIQITRSPAPPGGSGILATLPASATSYQDTQVPMGFYTYGINVSDGQNTTTGPTVLGVPANAAGSPLLSISPLAGASAQVNTAALSPSGLWALGTTTPFTVFPAAWGTWTTWAPTNVLFANPGSFLALDGQSLPHALYLTSTATSIDLTHAWSDGLAWHTEIALAMTASGSTPPAFCLDKAGTPQVLMDTGTGGIIPGLTYTHKVSGAWVLEPLAAAGTSDTYNGNPRLFLDAADTPHVLVPTWTNTREYSRNADGTWAYQPLPDTRPWGGGYAFEDAVWADANTAWSFYQVMDPNNPLHDVVYAVQKVNGTWQTPVLLASFAHNGFPQGSVALSPDGTRAVVVFATTTDLRLYTQTPQGWIETLLPVTNLSYPWFKAAFDSANHLHILVKPSVYTTDLMDLHE</sequence>
<evidence type="ECO:0008006" key="4">
    <source>
        <dbReference type="Google" id="ProtNLM"/>
    </source>
</evidence>
<dbReference type="RefSeq" id="WP_285726180.1">
    <property type="nucleotide sequence ID" value="NZ_BSDD01000004.1"/>
</dbReference>
<feature type="chain" id="PRO_5046299326" description="Fibronectin type-III domain-containing protein" evidence="1">
    <location>
        <begin position="32"/>
        <end position="657"/>
    </location>
</feature>
<evidence type="ECO:0000313" key="2">
    <source>
        <dbReference type="EMBL" id="GLH70700.1"/>
    </source>
</evidence>
<gene>
    <name evidence="2" type="ORF">GETHPA_22330</name>
</gene>
<dbReference type="EMBL" id="BSDD01000004">
    <property type="protein sequence ID" value="GLH70700.1"/>
    <property type="molecule type" value="Genomic_DNA"/>
</dbReference>
<dbReference type="InterPro" id="IPR013783">
    <property type="entry name" value="Ig-like_fold"/>
</dbReference>